<feature type="signal peptide" evidence="1">
    <location>
        <begin position="1"/>
        <end position="20"/>
    </location>
</feature>
<keyword evidence="1" id="KW-0732">Signal</keyword>
<name>H1DL19_9BACT</name>
<dbReference type="Gene3D" id="2.60.40.10">
    <property type="entry name" value="Immunoglobulins"/>
    <property type="match status" value="1"/>
</dbReference>
<evidence type="ECO:0008006" key="4">
    <source>
        <dbReference type="Google" id="ProtNLM"/>
    </source>
</evidence>
<evidence type="ECO:0000256" key="1">
    <source>
        <dbReference type="SAM" id="SignalP"/>
    </source>
</evidence>
<dbReference type="GeneID" id="98070472"/>
<dbReference type="InterPro" id="IPR013783">
    <property type="entry name" value="Ig-like_fold"/>
</dbReference>
<feature type="chain" id="PRO_5003549278" description="BACON domain-containing protein" evidence="1">
    <location>
        <begin position="21"/>
        <end position="483"/>
    </location>
</feature>
<proteinExistence type="predicted"/>
<sequence length="483" mass="52821">MKKIIYSVLVLLLFAMTACTENKDIYGEGPVMAPALSVSSVKVIFGPDGGRKEIIVLSNTEDWTYETTGSWATVTREGDVLIIRAEANAVSEILTATLTVVAQQEGNAVEEHILLAQAPYNAQNLSADGTANCYIVSTGNTYRFDATVKGNGNELGDGTSGYIETCGLQIDTLKAAYADLLWESTFEFNRSSCANVIQDIPYYDNGNIYFSTGTYQGNAVIALKDGAGNILWSWHIWVCNEPIEASAANGYEFMDRNLGALNNTPGDVNNRGLLYQWGRKDPFLPSGSSYASKQNEANRQVGDGSGKWIVEGQAPLPVSTAPGNIPHSIQHPMTFFGSYTSGVYSWYMAIKNSLACNNDLWGKDENAEGRRKSIFDPCPVGYRVPPAQAFGDLNQTETEYAANWGKAESFGRYWTGGNGDFFPFSGMIFIFDGINDTGTRAYYWTTTMVPDDVYSRNLYLASGRAAIFRAGHAYGCNVRCVKE</sequence>
<dbReference type="PATRIC" id="fig|742817.3.peg.3163"/>
<protein>
    <recommendedName>
        <fullName evidence="4">BACON domain-containing protein</fullName>
    </recommendedName>
</protein>
<keyword evidence="3" id="KW-1185">Reference proteome</keyword>
<dbReference type="RefSeq" id="WP_009138098.1">
    <property type="nucleotide sequence ID" value="NZ_JH594598.1"/>
</dbReference>
<dbReference type="HOGENOM" id="CLU_569430_0_0_10"/>
<dbReference type="CDD" id="cd14948">
    <property type="entry name" value="BACON"/>
    <property type="match status" value="1"/>
</dbReference>
<dbReference type="PROSITE" id="PS51257">
    <property type="entry name" value="PROKAR_LIPOPROTEIN"/>
    <property type="match status" value="1"/>
</dbReference>
<comment type="caution">
    <text evidence="2">The sequence shown here is derived from an EMBL/GenBank/DDBJ whole genome shotgun (WGS) entry which is preliminary data.</text>
</comment>
<evidence type="ECO:0000313" key="3">
    <source>
        <dbReference type="Proteomes" id="UP000004892"/>
    </source>
</evidence>
<dbReference type="EMBL" id="ADMC01000034">
    <property type="protein sequence ID" value="EHP45110.1"/>
    <property type="molecule type" value="Genomic_DNA"/>
</dbReference>
<accession>H1DL19</accession>
<dbReference type="STRING" id="742817.HMPREF9449_02955"/>
<dbReference type="AlphaFoldDB" id="H1DL19"/>
<gene>
    <name evidence="2" type="ORF">HMPREF9449_02955</name>
</gene>
<evidence type="ECO:0000313" key="2">
    <source>
        <dbReference type="EMBL" id="EHP45110.1"/>
    </source>
</evidence>
<reference evidence="2 3" key="1">
    <citation type="submission" date="2012-01" db="EMBL/GenBank/DDBJ databases">
        <title>The Genome Sequence of Odoribacter laneus YIT 12061.</title>
        <authorList>
            <consortium name="The Broad Institute Genome Sequencing Platform"/>
            <person name="Earl A."/>
            <person name="Ward D."/>
            <person name="Feldgarden M."/>
            <person name="Gevers D."/>
            <person name="Morotomi M."/>
            <person name="Young S.K."/>
            <person name="Zeng Q."/>
            <person name="Gargeya S."/>
            <person name="Fitzgerald M."/>
            <person name="Haas B."/>
            <person name="Abouelleil A."/>
            <person name="Alvarado L."/>
            <person name="Arachchi H.M."/>
            <person name="Berlin A."/>
            <person name="Chapman S.B."/>
            <person name="Gearin G."/>
            <person name="Goldberg J."/>
            <person name="Griggs A."/>
            <person name="Gujja S."/>
            <person name="Hansen M."/>
            <person name="Heiman D."/>
            <person name="Howarth C."/>
            <person name="Larimer J."/>
            <person name="Lui A."/>
            <person name="MacDonald P.J.P."/>
            <person name="McCowen C."/>
            <person name="Montmayeur A."/>
            <person name="Murphy C."/>
            <person name="Neiman D."/>
            <person name="Pearson M."/>
            <person name="Priest M."/>
            <person name="Roberts A."/>
            <person name="Saif S."/>
            <person name="Shea T."/>
            <person name="Sisk P."/>
            <person name="Stolte C."/>
            <person name="Sykes S."/>
            <person name="Wortman J."/>
            <person name="Nusbaum C."/>
            <person name="Birren B."/>
        </authorList>
    </citation>
    <scope>NUCLEOTIDE SEQUENCE [LARGE SCALE GENOMIC DNA]</scope>
    <source>
        <strain evidence="2 3">YIT 12061</strain>
    </source>
</reference>
<dbReference type="Proteomes" id="UP000004892">
    <property type="component" value="Unassembled WGS sequence"/>
</dbReference>
<organism evidence="2 3">
    <name type="scientific">Odoribacter laneus YIT 12061</name>
    <dbReference type="NCBI Taxonomy" id="742817"/>
    <lineage>
        <taxon>Bacteria</taxon>
        <taxon>Pseudomonadati</taxon>
        <taxon>Bacteroidota</taxon>
        <taxon>Bacteroidia</taxon>
        <taxon>Bacteroidales</taxon>
        <taxon>Odoribacteraceae</taxon>
        <taxon>Odoribacter</taxon>
    </lineage>
</organism>
<dbReference type="eggNOG" id="ENOG5033WH2">
    <property type="taxonomic scope" value="Bacteria"/>
</dbReference>
<dbReference type="InterPro" id="IPR024361">
    <property type="entry name" value="BACON"/>
</dbReference>